<reference evidence="1 2" key="1">
    <citation type="journal article" date="2016" name="Nat. Commun.">
        <title>Thousands of microbial genomes shed light on interconnected biogeochemical processes in an aquifer system.</title>
        <authorList>
            <person name="Anantharaman K."/>
            <person name="Brown C.T."/>
            <person name="Hug L.A."/>
            <person name="Sharon I."/>
            <person name="Castelle C.J."/>
            <person name="Probst A.J."/>
            <person name="Thomas B.C."/>
            <person name="Singh A."/>
            <person name="Wilkins M.J."/>
            <person name="Karaoz U."/>
            <person name="Brodie E.L."/>
            <person name="Williams K.H."/>
            <person name="Hubbard S.S."/>
            <person name="Banfield J.F."/>
        </authorList>
    </citation>
    <scope>NUCLEOTIDE SEQUENCE [LARGE SCALE GENOMIC DNA]</scope>
</reference>
<name>A0A1G2T5X6_9BACT</name>
<gene>
    <name evidence="1" type="ORF">A2W58_00945</name>
</gene>
<dbReference type="SUPFAM" id="SSF52309">
    <property type="entry name" value="N-(deoxy)ribosyltransferase-like"/>
    <property type="match status" value="1"/>
</dbReference>
<dbReference type="AlphaFoldDB" id="A0A1G2T5X6"/>
<sequence length="133" mass="15343">MKKKIFLSGPIKGVSRAESLAWRNEATKLLEQNFVILHAFRGREEKETFTDPRAAVIRDLNDIKNADVLLVNDTVENCSMIGTSMEIFFAFQQNKPVILFGNAHDKDYWLNYHIHLRTKDLIEACAVLNKMFN</sequence>
<accession>A0A1G2T5X6</accession>
<protein>
    <recommendedName>
        <fullName evidence="3">Nucleoside 2-deoxyribosyltransferase</fullName>
    </recommendedName>
</protein>
<evidence type="ECO:0000313" key="2">
    <source>
        <dbReference type="Proteomes" id="UP000179264"/>
    </source>
</evidence>
<comment type="caution">
    <text evidence="1">The sequence shown here is derived from an EMBL/GenBank/DDBJ whole genome shotgun (WGS) entry which is preliminary data.</text>
</comment>
<organism evidence="1 2">
    <name type="scientific">Candidatus Zambryskibacteria bacterium RIFCSPHIGHO2_02_38_10.5</name>
    <dbReference type="NCBI Taxonomy" id="1802742"/>
    <lineage>
        <taxon>Bacteria</taxon>
        <taxon>Candidatus Zambryskiibacteriota</taxon>
    </lineage>
</organism>
<dbReference type="Proteomes" id="UP000179264">
    <property type="component" value="Unassembled WGS sequence"/>
</dbReference>
<proteinExistence type="predicted"/>
<dbReference type="EMBL" id="MHVL01000046">
    <property type="protein sequence ID" value="OHA92552.1"/>
    <property type="molecule type" value="Genomic_DNA"/>
</dbReference>
<evidence type="ECO:0008006" key="3">
    <source>
        <dbReference type="Google" id="ProtNLM"/>
    </source>
</evidence>
<dbReference type="Gene3D" id="3.40.50.450">
    <property type="match status" value="1"/>
</dbReference>
<evidence type="ECO:0000313" key="1">
    <source>
        <dbReference type="EMBL" id="OHA92552.1"/>
    </source>
</evidence>